<gene>
    <name evidence="5" type="ORF">AFUS01_LOCUS29288</name>
</gene>
<feature type="domain" description="Major facilitator superfamily (MFS) profile" evidence="4">
    <location>
        <begin position="101"/>
        <end position="717"/>
    </location>
</feature>
<feature type="transmembrane region" description="Helical" evidence="3">
    <location>
        <begin position="100"/>
        <end position="127"/>
    </location>
</feature>
<sequence>MWKSFGCFGAGGVELKFAKEMGQDQDKNRECAGNRKNNNKANMGVMESGYDDSLEEAMLHAKTSPSGARSNKKRGRHESTDTKTSEMSATLERAPPDGGWGWVVVLAAFLVNMIADGVTFSFGVFYVEFNSYFGESKSKTAWIGSLLASMPLLSGPIASSLADRFGCRRVTIAGSLLSTMGFVLSYYANSVEMLYLTFGVLTGFGLSLCYVAAVVIVAYYFEQRRSLATGLSVCGGGIGTLIFGPLTTKLISSYGWRGTTLIFAGAFLHLSVCGALMRDLEWTKKRVQKAHPPGVDLVPSEISILKKERLCNSAICIPTFVQEQEEQSFLQRTQFRASVNFHSLYNKAKTVTSPTTVSVLYSSPSSDNSSTIVNPSVTSVTNVNHNDSVTHGGGNANPNFVPGSMLKDDGLPWMEASIDTNHLTSIVDSETNLTSPIVSNVTSPLPSQAQTSAPDSLANNACSSWSGIHRHSLTYRGAVLSLKRYRLRPASSCPDIILVANADDRSTHEWKAVIDDVCKWMKGVWEWEHLSNSRFILFILSNLLLYMWYDVPYVYLQDAALQSNYSEAKSSYLISVVGFFNMFGNIMLGYMGDKDWANATVVYGVCMALCGVSIMLIPCLMDWNYWGLAAGCAVFGLTISANYSLTSVILVKVVSLERFANAYGLLLLVQGIGNLLGPPIAGVIYDMTGTNTWSFLVAGGGVLASNVFILAPKVFSCGRK</sequence>
<name>A0A8J2LAH3_9HEXA</name>
<dbReference type="AlphaFoldDB" id="A0A8J2LAH3"/>
<protein>
    <recommendedName>
        <fullName evidence="4">Major facilitator superfamily (MFS) profile domain-containing protein</fullName>
    </recommendedName>
</protein>
<feature type="transmembrane region" description="Helical" evidence="3">
    <location>
        <begin position="258"/>
        <end position="277"/>
    </location>
</feature>
<evidence type="ECO:0000256" key="2">
    <source>
        <dbReference type="SAM" id="MobiDB-lite"/>
    </source>
</evidence>
<proteinExistence type="predicted"/>
<dbReference type="PANTHER" id="PTHR11360:SF260">
    <property type="entry name" value="MFS DOMAIN-CONTAINING PROTEIN"/>
    <property type="match status" value="1"/>
</dbReference>
<feature type="region of interest" description="Disordered" evidence="2">
    <location>
        <begin position="23"/>
        <end position="46"/>
    </location>
</feature>
<dbReference type="Pfam" id="PF07690">
    <property type="entry name" value="MFS_1"/>
    <property type="match status" value="2"/>
</dbReference>
<organism evidence="5 6">
    <name type="scientific">Allacma fusca</name>
    <dbReference type="NCBI Taxonomy" id="39272"/>
    <lineage>
        <taxon>Eukaryota</taxon>
        <taxon>Metazoa</taxon>
        <taxon>Ecdysozoa</taxon>
        <taxon>Arthropoda</taxon>
        <taxon>Hexapoda</taxon>
        <taxon>Collembola</taxon>
        <taxon>Symphypleona</taxon>
        <taxon>Sminthuridae</taxon>
        <taxon>Allacma</taxon>
    </lineage>
</organism>
<feature type="compositionally biased region" description="Basic and acidic residues" evidence="2">
    <location>
        <begin position="23"/>
        <end position="33"/>
    </location>
</feature>
<evidence type="ECO:0000259" key="4">
    <source>
        <dbReference type="PROSITE" id="PS50850"/>
    </source>
</evidence>
<feature type="transmembrane region" description="Helical" evidence="3">
    <location>
        <begin position="597"/>
        <end position="617"/>
    </location>
</feature>
<dbReference type="OrthoDB" id="410267at2759"/>
<feature type="transmembrane region" description="Helical" evidence="3">
    <location>
        <begin position="623"/>
        <end position="651"/>
    </location>
</feature>
<dbReference type="GO" id="GO:0016020">
    <property type="term" value="C:membrane"/>
    <property type="evidence" value="ECO:0007669"/>
    <property type="project" value="UniProtKB-SubCell"/>
</dbReference>
<keyword evidence="3" id="KW-0812">Transmembrane</keyword>
<dbReference type="Proteomes" id="UP000708208">
    <property type="component" value="Unassembled WGS sequence"/>
</dbReference>
<dbReference type="InterPro" id="IPR011701">
    <property type="entry name" value="MFS"/>
</dbReference>
<accession>A0A8J2LAH3</accession>
<reference evidence="5" key="1">
    <citation type="submission" date="2021-06" db="EMBL/GenBank/DDBJ databases">
        <authorList>
            <person name="Hodson N. C."/>
            <person name="Mongue J. A."/>
            <person name="Jaron S. K."/>
        </authorList>
    </citation>
    <scope>NUCLEOTIDE SEQUENCE</scope>
</reference>
<dbReference type="InterPro" id="IPR050327">
    <property type="entry name" value="Proton-linked_MCT"/>
</dbReference>
<comment type="subcellular location">
    <subcellularLocation>
        <location evidence="1">Membrane</location>
        <topology evidence="1">Multi-pass membrane protein</topology>
    </subcellularLocation>
</comment>
<dbReference type="PANTHER" id="PTHR11360">
    <property type="entry name" value="MONOCARBOXYLATE TRANSPORTER"/>
    <property type="match status" value="1"/>
</dbReference>
<evidence type="ECO:0000256" key="3">
    <source>
        <dbReference type="SAM" id="Phobius"/>
    </source>
</evidence>
<dbReference type="PROSITE" id="PS50850">
    <property type="entry name" value="MFS"/>
    <property type="match status" value="1"/>
</dbReference>
<dbReference type="InterPro" id="IPR020846">
    <property type="entry name" value="MFS_dom"/>
</dbReference>
<comment type="caution">
    <text evidence="5">The sequence shown here is derived from an EMBL/GenBank/DDBJ whole genome shotgun (WGS) entry which is preliminary data.</text>
</comment>
<evidence type="ECO:0000313" key="5">
    <source>
        <dbReference type="EMBL" id="CAG7818808.1"/>
    </source>
</evidence>
<feature type="transmembrane region" description="Helical" evidence="3">
    <location>
        <begin position="194"/>
        <end position="220"/>
    </location>
</feature>
<dbReference type="EMBL" id="CAJVCH010430771">
    <property type="protein sequence ID" value="CAG7818808.1"/>
    <property type="molecule type" value="Genomic_DNA"/>
</dbReference>
<feature type="transmembrane region" description="Helical" evidence="3">
    <location>
        <begin position="535"/>
        <end position="551"/>
    </location>
</feature>
<keyword evidence="3" id="KW-1133">Transmembrane helix</keyword>
<feature type="transmembrane region" description="Helical" evidence="3">
    <location>
        <begin position="170"/>
        <end position="188"/>
    </location>
</feature>
<feature type="transmembrane region" description="Helical" evidence="3">
    <location>
        <begin position="691"/>
        <end position="711"/>
    </location>
</feature>
<feature type="transmembrane region" description="Helical" evidence="3">
    <location>
        <begin position="227"/>
        <end position="246"/>
    </location>
</feature>
<keyword evidence="3" id="KW-0472">Membrane</keyword>
<feature type="transmembrane region" description="Helical" evidence="3">
    <location>
        <begin position="663"/>
        <end position="685"/>
    </location>
</feature>
<dbReference type="GO" id="GO:0008028">
    <property type="term" value="F:monocarboxylic acid transmembrane transporter activity"/>
    <property type="evidence" value="ECO:0007669"/>
    <property type="project" value="TreeGrafter"/>
</dbReference>
<evidence type="ECO:0000313" key="6">
    <source>
        <dbReference type="Proteomes" id="UP000708208"/>
    </source>
</evidence>
<feature type="transmembrane region" description="Helical" evidence="3">
    <location>
        <begin position="139"/>
        <end position="158"/>
    </location>
</feature>
<feature type="transmembrane region" description="Helical" evidence="3">
    <location>
        <begin position="571"/>
        <end position="590"/>
    </location>
</feature>
<keyword evidence="6" id="KW-1185">Reference proteome</keyword>
<feature type="region of interest" description="Disordered" evidence="2">
    <location>
        <begin position="61"/>
        <end position="91"/>
    </location>
</feature>
<evidence type="ECO:0000256" key="1">
    <source>
        <dbReference type="ARBA" id="ARBA00004141"/>
    </source>
</evidence>
<dbReference type="CDD" id="cd17352">
    <property type="entry name" value="MFS_MCT_SLC16"/>
    <property type="match status" value="1"/>
</dbReference>